<gene>
    <name evidence="2" type="ORF">MNBD_GAMMA09-369</name>
</gene>
<dbReference type="PANTHER" id="PTHR13355:SF11">
    <property type="entry name" value="GLUCOSAMINE 6-PHOSPHATE N-ACETYLTRANSFERASE"/>
    <property type="match status" value="1"/>
</dbReference>
<dbReference type="InterPro" id="IPR016181">
    <property type="entry name" value="Acyl_CoA_acyltransferase"/>
</dbReference>
<dbReference type="CDD" id="cd04301">
    <property type="entry name" value="NAT_SF"/>
    <property type="match status" value="1"/>
</dbReference>
<protein>
    <submittedName>
        <fullName evidence="2">GNAT family acetyltransferase YjcF</fullName>
    </submittedName>
</protein>
<dbReference type="GO" id="GO:0004343">
    <property type="term" value="F:glucosamine 6-phosphate N-acetyltransferase activity"/>
    <property type="evidence" value="ECO:0007669"/>
    <property type="project" value="TreeGrafter"/>
</dbReference>
<feature type="domain" description="N-acetyltransferase" evidence="1">
    <location>
        <begin position="1"/>
        <end position="140"/>
    </location>
</feature>
<dbReference type="Gene3D" id="3.40.630.30">
    <property type="match status" value="1"/>
</dbReference>
<dbReference type="InterPro" id="IPR039143">
    <property type="entry name" value="GNPNAT1-like"/>
</dbReference>
<dbReference type="AlphaFoldDB" id="A0A3B0YQ74"/>
<dbReference type="InterPro" id="IPR000182">
    <property type="entry name" value="GNAT_dom"/>
</dbReference>
<keyword evidence="2" id="KW-0808">Transferase</keyword>
<evidence type="ECO:0000259" key="1">
    <source>
        <dbReference type="PROSITE" id="PS51186"/>
    </source>
</evidence>
<dbReference type="SUPFAM" id="SSF55729">
    <property type="entry name" value="Acyl-CoA N-acyltransferases (Nat)"/>
    <property type="match status" value="1"/>
</dbReference>
<reference evidence="2" key="1">
    <citation type="submission" date="2018-06" db="EMBL/GenBank/DDBJ databases">
        <authorList>
            <person name="Zhirakovskaya E."/>
        </authorList>
    </citation>
    <scope>NUCLEOTIDE SEQUENCE</scope>
</reference>
<organism evidence="2">
    <name type="scientific">hydrothermal vent metagenome</name>
    <dbReference type="NCBI Taxonomy" id="652676"/>
    <lineage>
        <taxon>unclassified sequences</taxon>
        <taxon>metagenomes</taxon>
        <taxon>ecological metagenomes</taxon>
    </lineage>
</organism>
<accession>A0A3B0YQ74</accession>
<dbReference type="PANTHER" id="PTHR13355">
    <property type="entry name" value="GLUCOSAMINE 6-PHOSPHATE N-ACETYLTRANSFERASE"/>
    <property type="match status" value="1"/>
</dbReference>
<dbReference type="PROSITE" id="PS51186">
    <property type="entry name" value="GNAT"/>
    <property type="match status" value="1"/>
</dbReference>
<sequence length="140" mass="15819">MKYRLITTRWETDKNRLSDIRRKVFIIEQNVPEELEWDEDDLTCQHIIALDNSGSAVATGRIKADGHIGRMAVLKACRNSGIGTSVLNELITIAKNRKLNAVYLHAQTSAIAFYEKQGFKISSDEFMDAGIPHKTMQLVL</sequence>
<evidence type="ECO:0000313" key="2">
    <source>
        <dbReference type="EMBL" id="VAW70616.1"/>
    </source>
</evidence>
<name>A0A3B0YQ74_9ZZZZ</name>
<dbReference type="EMBL" id="UOFI01000201">
    <property type="protein sequence ID" value="VAW70616.1"/>
    <property type="molecule type" value="Genomic_DNA"/>
</dbReference>
<proteinExistence type="predicted"/>
<dbReference type="Pfam" id="PF13673">
    <property type="entry name" value="Acetyltransf_10"/>
    <property type="match status" value="1"/>
</dbReference>